<evidence type="ECO:0000313" key="2">
    <source>
        <dbReference type="Proteomes" id="UP000663992"/>
    </source>
</evidence>
<name>A0ABS3CY49_9ALTE</name>
<proteinExistence type="predicted"/>
<comment type="caution">
    <text evidence="1">The sequence shown here is derived from an EMBL/GenBank/DDBJ whole genome shotgun (WGS) entry which is preliminary data.</text>
</comment>
<sequence>MIEILVTLFILSIGLLGVASLQFIGSFSNADAMNRSQAVIITQQLAERLRASADVSPTDSSMVVDNSYFANNIYNFNNLGACASGNTYNCYCLEVPAAVPDCSNGNCTAAEFATFDAYEVSCSLAGTNPAAKISLTCTDNDAADADACSAGSLHRIMISWPAENWQNIDRKLNATCNPSGSAEPQDCVVLDVTL</sequence>
<keyword evidence="2" id="KW-1185">Reference proteome</keyword>
<dbReference type="EMBL" id="JAFKCS010000028">
    <property type="protein sequence ID" value="MBN7822047.1"/>
    <property type="molecule type" value="Genomic_DNA"/>
</dbReference>
<dbReference type="Proteomes" id="UP000663992">
    <property type="component" value="Unassembled WGS sequence"/>
</dbReference>
<protein>
    <submittedName>
        <fullName evidence="1">Pilus assembly protein PilV</fullName>
    </submittedName>
</protein>
<accession>A0ABS3CY49</accession>
<gene>
    <name evidence="1" type="ORF">J0A65_19425</name>
</gene>
<evidence type="ECO:0000313" key="1">
    <source>
        <dbReference type="EMBL" id="MBN7822047.1"/>
    </source>
</evidence>
<organism evidence="1 2">
    <name type="scientific">Bowmanella yangjiangensis</name>
    <dbReference type="NCBI Taxonomy" id="2811230"/>
    <lineage>
        <taxon>Bacteria</taxon>
        <taxon>Pseudomonadati</taxon>
        <taxon>Pseudomonadota</taxon>
        <taxon>Gammaproteobacteria</taxon>
        <taxon>Alteromonadales</taxon>
        <taxon>Alteromonadaceae</taxon>
        <taxon>Bowmanella</taxon>
    </lineage>
</organism>
<reference evidence="1 2" key="1">
    <citation type="submission" date="2021-03" db="EMBL/GenBank/DDBJ databases">
        <title>novel species isolated from a fishpond in China.</title>
        <authorList>
            <person name="Lu H."/>
            <person name="Cai Z."/>
        </authorList>
    </citation>
    <scope>NUCLEOTIDE SEQUENCE [LARGE SCALE GENOMIC DNA]</scope>
    <source>
        <strain evidence="1 2">Y57</strain>
    </source>
</reference>